<keyword evidence="3" id="KW-1185">Reference proteome</keyword>
<reference evidence="2 3" key="1">
    <citation type="journal article" date="2015" name="Nat. Commun.">
        <title>Outbred genome sequencing and CRISPR/Cas9 gene editing in butterflies.</title>
        <authorList>
            <person name="Li X."/>
            <person name="Fan D."/>
            <person name="Zhang W."/>
            <person name="Liu G."/>
            <person name="Zhang L."/>
            <person name="Zhao L."/>
            <person name="Fang X."/>
            <person name="Chen L."/>
            <person name="Dong Y."/>
            <person name="Chen Y."/>
            <person name="Ding Y."/>
            <person name="Zhao R."/>
            <person name="Feng M."/>
            <person name="Zhu Y."/>
            <person name="Feng Y."/>
            <person name="Jiang X."/>
            <person name="Zhu D."/>
            <person name="Xiang H."/>
            <person name="Feng X."/>
            <person name="Li S."/>
            <person name="Wang J."/>
            <person name="Zhang G."/>
            <person name="Kronforst M.R."/>
            <person name="Wang W."/>
        </authorList>
    </citation>
    <scope>NUCLEOTIDE SEQUENCE [LARGE SCALE GENOMIC DNA]</scope>
    <source>
        <strain evidence="2">Ya'a_city_454_Px</strain>
        <tissue evidence="2">Whole body</tissue>
    </source>
</reference>
<keyword evidence="1" id="KW-1133">Transmembrane helix</keyword>
<keyword evidence="1" id="KW-0812">Transmembrane</keyword>
<protein>
    <submittedName>
        <fullName evidence="2">Uncharacterized protein</fullName>
    </submittedName>
</protein>
<evidence type="ECO:0000256" key="1">
    <source>
        <dbReference type="SAM" id="Phobius"/>
    </source>
</evidence>
<dbReference type="AlphaFoldDB" id="A0A194QGE6"/>
<dbReference type="Proteomes" id="UP000053268">
    <property type="component" value="Unassembled WGS sequence"/>
</dbReference>
<sequence>MMCEGRSLLNTSAASSKIGCDEDPEVAAVKKYVKDLLKSRIFLGRYLERRLNDQLSCYRDIVLLSNAETELKRDLLEAEAKLRSIFSNGLWIGVTSAEKIGNFSGVCIWTEIDDQPLGAFWFQIKSVKFRENEVLLVLKCIRHISDAYLEMEPILTGLAKKNVESSENILDNSVVSLKESYNDLLTSIKSALSITNVKEFFTFLIAFAIAVVTGSTTFVSFLGNFILALIREISIFVKNSTPMFLGILDFFGKIVGGFYILLAMLFKPNTPVRVWHVSNQRQLRFLKHHKTKVQWCRFSPVPERLTRGAPHSPSPAPH</sequence>
<evidence type="ECO:0000313" key="2">
    <source>
        <dbReference type="EMBL" id="KPJ04608.1"/>
    </source>
</evidence>
<accession>A0A194QGE6</accession>
<evidence type="ECO:0000313" key="3">
    <source>
        <dbReference type="Proteomes" id="UP000053268"/>
    </source>
</evidence>
<proteinExistence type="predicted"/>
<keyword evidence="1" id="KW-0472">Membrane</keyword>
<feature type="transmembrane region" description="Helical" evidence="1">
    <location>
        <begin position="200"/>
        <end position="230"/>
    </location>
</feature>
<gene>
    <name evidence="2" type="ORF">RR46_03219</name>
</gene>
<feature type="transmembrane region" description="Helical" evidence="1">
    <location>
        <begin position="242"/>
        <end position="266"/>
    </location>
</feature>
<name>A0A194QGE6_PAPXU</name>
<dbReference type="EMBL" id="KQ458880">
    <property type="protein sequence ID" value="KPJ04608.1"/>
    <property type="molecule type" value="Genomic_DNA"/>
</dbReference>
<organism evidence="2 3">
    <name type="scientific">Papilio xuthus</name>
    <name type="common">Asian swallowtail butterfly</name>
    <dbReference type="NCBI Taxonomy" id="66420"/>
    <lineage>
        <taxon>Eukaryota</taxon>
        <taxon>Metazoa</taxon>
        <taxon>Ecdysozoa</taxon>
        <taxon>Arthropoda</taxon>
        <taxon>Hexapoda</taxon>
        <taxon>Insecta</taxon>
        <taxon>Pterygota</taxon>
        <taxon>Neoptera</taxon>
        <taxon>Endopterygota</taxon>
        <taxon>Lepidoptera</taxon>
        <taxon>Glossata</taxon>
        <taxon>Ditrysia</taxon>
        <taxon>Papilionoidea</taxon>
        <taxon>Papilionidae</taxon>
        <taxon>Papilioninae</taxon>
        <taxon>Papilio</taxon>
    </lineage>
</organism>